<protein>
    <submittedName>
        <fullName evidence="2">Uncharacterized protein</fullName>
    </submittedName>
</protein>
<evidence type="ECO:0000313" key="2">
    <source>
        <dbReference type="EMBL" id="GAI82993.1"/>
    </source>
</evidence>
<evidence type="ECO:0000256" key="1">
    <source>
        <dbReference type="SAM" id="Coils"/>
    </source>
</evidence>
<dbReference type="AlphaFoldDB" id="X1RQT3"/>
<proteinExistence type="predicted"/>
<sequence>MNNSKIYKESIGKLLKETDDIVFEIRNLRRDNRNATMENDKKIAELEKKLAGTEATMEKTLVESKEDAIKPKCGWAHFRAMKDKIVIKDEKKTIEEFKVKLPSFVEKLIKISESIRKSGLNKLLESGEIRIEILDSVDKVPQERKFEYKYTG</sequence>
<comment type="caution">
    <text evidence="2">The sequence shown here is derived from an EMBL/GenBank/DDBJ whole genome shotgun (WGS) entry which is preliminary data.</text>
</comment>
<accession>X1RQT3</accession>
<reference evidence="2" key="1">
    <citation type="journal article" date="2014" name="Front. Microbiol.">
        <title>High frequency of phylogenetically diverse reductive dehalogenase-homologous genes in deep subseafloor sedimentary metagenomes.</title>
        <authorList>
            <person name="Kawai M."/>
            <person name="Futagami T."/>
            <person name="Toyoda A."/>
            <person name="Takaki Y."/>
            <person name="Nishi S."/>
            <person name="Hori S."/>
            <person name="Arai W."/>
            <person name="Tsubouchi T."/>
            <person name="Morono Y."/>
            <person name="Uchiyama I."/>
            <person name="Ito T."/>
            <person name="Fujiyama A."/>
            <person name="Inagaki F."/>
            <person name="Takami H."/>
        </authorList>
    </citation>
    <scope>NUCLEOTIDE SEQUENCE</scope>
    <source>
        <strain evidence="2">Expedition CK06-06</strain>
    </source>
</reference>
<keyword evidence="1" id="KW-0175">Coiled coil</keyword>
<gene>
    <name evidence="2" type="ORF">S12H4_14585</name>
</gene>
<dbReference type="EMBL" id="BARW01006957">
    <property type="protein sequence ID" value="GAI82993.1"/>
    <property type="molecule type" value="Genomic_DNA"/>
</dbReference>
<organism evidence="2">
    <name type="scientific">marine sediment metagenome</name>
    <dbReference type="NCBI Taxonomy" id="412755"/>
    <lineage>
        <taxon>unclassified sequences</taxon>
        <taxon>metagenomes</taxon>
        <taxon>ecological metagenomes</taxon>
    </lineage>
</organism>
<feature type="coiled-coil region" evidence="1">
    <location>
        <begin position="25"/>
        <end position="63"/>
    </location>
</feature>
<name>X1RQT3_9ZZZZ</name>